<dbReference type="Proteomes" id="UP000184203">
    <property type="component" value="Unassembled WGS sequence"/>
</dbReference>
<keyword evidence="2 6" id="KW-0808">Transferase</keyword>
<evidence type="ECO:0000256" key="3">
    <source>
        <dbReference type="ARBA" id="ARBA00022691"/>
    </source>
</evidence>
<proteinExistence type="predicted"/>
<dbReference type="eggNOG" id="arCOG06507">
    <property type="taxonomic scope" value="Archaea"/>
</dbReference>
<evidence type="ECO:0000313" key="6">
    <source>
        <dbReference type="EMBL" id="EFW92676.1"/>
    </source>
</evidence>
<dbReference type="EMBL" id="FRAN01000001">
    <property type="protein sequence ID" value="SHK16046.1"/>
    <property type="molecule type" value="Genomic_DNA"/>
</dbReference>
<dbReference type="AlphaFoldDB" id="E7QRQ7"/>
<evidence type="ECO:0000259" key="5">
    <source>
        <dbReference type="Pfam" id="PF13649"/>
    </source>
</evidence>
<organism evidence="6 8">
    <name type="scientific">Haladaptatus paucihalophilus DX253</name>
    <dbReference type="NCBI Taxonomy" id="797209"/>
    <lineage>
        <taxon>Archaea</taxon>
        <taxon>Methanobacteriati</taxon>
        <taxon>Methanobacteriota</taxon>
        <taxon>Stenosarchaea group</taxon>
        <taxon>Halobacteria</taxon>
        <taxon>Halobacteriales</taxon>
        <taxon>Haladaptataceae</taxon>
        <taxon>Haladaptatus</taxon>
    </lineage>
</organism>
<keyword evidence="3" id="KW-0949">S-adenosyl-L-methionine</keyword>
<dbReference type="Gene3D" id="3.40.50.150">
    <property type="entry name" value="Vaccinia Virus protein VP39"/>
    <property type="match status" value="1"/>
</dbReference>
<dbReference type="GO" id="GO:0008168">
    <property type="term" value="F:methyltransferase activity"/>
    <property type="evidence" value="ECO:0007669"/>
    <property type="project" value="UniProtKB-KW"/>
</dbReference>
<sequence length="215" mass="24788">MDPNSVRQQWAKRSGEYSPDYYAYYGPNETSELIRARLDAAVAPDASILELGCSSGRHLAHLREAGYENLHGIEINDEALSVMEDTYPTLAEEGTFHIDSIENTVPEFDDGRFDVVFSVETLQHLHPDDEWVFDELSRITDDRLITVENEGGNGEEDEAEDENGDEEPDETDVNYVRDEFPLYYRNWNRIFTKRGFVEIDSEPLDRDTLRVFRPN</sequence>
<dbReference type="InterPro" id="IPR041698">
    <property type="entry name" value="Methyltransf_25"/>
</dbReference>
<dbReference type="Pfam" id="PF13649">
    <property type="entry name" value="Methyltransf_25"/>
    <property type="match status" value="1"/>
</dbReference>
<evidence type="ECO:0000256" key="1">
    <source>
        <dbReference type="ARBA" id="ARBA00022603"/>
    </source>
</evidence>
<dbReference type="OrthoDB" id="6243at2157"/>
<feature type="domain" description="Methyltransferase" evidence="5">
    <location>
        <begin position="48"/>
        <end position="139"/>
    </location>
</feature>
<dbReference type="PANTHER" id="PTHR43464">
    <property type="entry name" value="METHYLTRANSFERASE"/>
    <property type="match status" value="1"/>
</dbReference>
<reference evidence="6 8" key="1">
    <citation type="journal article" date="2014" name="ISME J.">
        <title>Trehalose/2-sulfotrehalose biosynthesis and glycine-betaine uptake are widely spread mechanisms for osmoadaptation in the Halobacteriales.</title>
        <authorList>
            <person name="Youssef N.H."/>
            <person name="Savage-Ashlock K.N."/>
            <person name="McCully A.L."/>
            <person name="Luedtke B."/>
            <person name="Shaw E.I."/>
            <person name="Hoff W.D."/>
            <person name="Elshahed M.S."/>
        </authorList>
    </citation>
    <scope>NUCLEOTIDE SEQUENCE [LARGE SCALE GENOMIC DNA]</scope>
    <source>
        <strain evidence="6 8">DX253</strain>
    </source>
</reference>
<dbReference type="EMBL" id="AEMG01000006">
    <property type="protein sequence ID" value="EFW92676.1"/>
    <property type="molecule type" value="Genomic_DNA"/>
</dbReference>
<evidence type="ECO:0000313" key="9">
    <source>
        <dbReference type="Proteomes" id="UP000184203"/>
    </source>
</evidence>
<dbReference type="Proteomes" id="UP000003751">
    <property type="component" value="Unassembled WGS sequence"/>
</dbReference>
<dbReference type="PATRIC" id="fig|797209.4.peg.1473"/>
<evidence type="ECO:0000313" key="8">
    <source>
        <dbReference type="Proteomes" id="UP000003751"/>
    </source>
</evidence>
<keyword evidence="1 6" id="KW-0489">Methyltransferase</keyword>
<accession>E7QRQ7</accession>
<dbReference type="RefSeq" id="WP_007978478.1">
    <property type="nucleotide sequence ID" value="NZ_AEMG01000006.1"/>
</dbReference>
<name>E7QRQ7_HALPU</name>
<feature type="region of interest" description="Disordered" evidence="4">
    <location>
        <begin position="147"/>
        <end position="173"/>
    </location>
</feature>
<dbReference type="SUPFAM" id="SSF53335">
    <property type="entry name" value="S-adenosyl-L-methionine-dependent methyltransferases"/>
    <property type="match status" value="1"/>
</dbReference>
<dbReference type="PANTHER" id="PTHR43464:SF19">
    <property type="entry name" value="UBIQUINONE BIOSYNTHESIS O-METHYLTRANSFERASE, MITOCHONDRIAL"/>
    <property type="match status" value="1"/>
</dbReference>
<evidence type="ECO:0000256" key="4">
    <source>
        <dbReference type="SAM" id="MobiDB-lite"/>
    </source>
</evidence>
<dbReference type="InterPro" id="IPR029063">
    <property type="entry name" value="SAM-dependent_MTases_sf"/>
</dbReference>
<dbReference type="STRING" id="797209.GCA_000376445_00159"/>
<dbReference type="GO" id="GO:0032259">
    <property type="term" value="P:methylation"/>
    <property type="evidence" value="ECO:0007669"/>
    <property type="project" value="UniProtKB-KW"/>
</dbReference>
<evidence type="ECO:0000256" key="2">
    <source>
        <dbReference type="ARBA" id="ARBA00022679"/>
    </source>
</evidence>
<dbReference type="CDD" id="cd02440">
    <property type="entry name" value="AdoMet_MTases"/>
    <property type="match status" value="1"/>
</dbReference>
<reference evidence="9" key="2">
    <citation type="submission" date="2016-11" db="EMBL/GenBank/DDBJ databases">
        <authorList>
            <person name="Varghese N."/>
            <person name="Submissions S."/>
        </authorList>
    </citation>
    <scope>NUCLEOTIDE SEQUENCE [LARGE SCALE GENOMIC DNA]</scope>
    <source>
        <strain evidence="9">DX253</strain>
    </source>
</reference>
<protein>
    <submittedName>
        <fullName evidence="7">Methyltransferase domain-containing protein</fullName>
    </submittedName>
    <submittedName>
        <fullName evidence="6">Methyltransferase type 11</fullName>
    </submittedName>
</protein>
<reference evidence="7" key="3">
    <citation type="submission" date="2016-11" db="EMBL/GenBank/DDBJ databases">
        <authorList>
            <person name="Jaros S."/>
            <person name="Januszkiewicz K."/>
            <person name="Wedrychowicz H."/>
        </authorList>
    </citation>
    <scope>NUCLEOTIDE SEQUENCE [LARGE SCALE GENOMIC DNA]</scope>
    <source>
        <strain evidence="7">DX253</strain>
    </source>
</reference>
<gene>
    <name evidence="7" type="ORF">SAMN05444342_0781</name>
    <name evidence="6" type="ORF">ZOD2009_07399</name>
</gene>
<feature type="compositionally biased region" description="Acidic residues" evidence="4">
    <location>
        <begin position="153"/>
        <end position="172"/>
    </location>
</feature>
<evidence type="ECO:0000313" key="7">
    <source>
        <dbReference type="EMBL" id="SHK16046.1"/>
    </source>
</evidence>
<keyword evidence="9" id="KW-1185">Reference proteome</keyword>